<evidence type="ECO:0000256" key="1">
    <source>
        <dbReference type="SAM" id="Phobius"/>
    </source>
</evidence>
<keyword evidence="3" id="KW-1185">Reference proteome</keyword>
<dbReference type="AlphaFoldDB" id="A0A839Z4F0"/>
<accession>A0A839Z4F0</accession>
<proteinExistence type="predicted"/>
<reference evidence="2 3" key="1">
    <citation type="submission" date="2020-08" db="EMBL/GenBank/DDBJ databases">
        <title>Genomic Encyclopedia of Type Strains, Phase IV (KMG-IV): sequencing the most valuable type-strain genomes for metagenomic binning, comparative biology and taxonomic classification.</title>
        <authorList>
            <person name="Goeker M."/>
        </authorList>
    </citation>
    <scope>NUCLEOTIDE SEQUENCE [LARGE SCALE GENOMIC DNA]</scope>
    <source>
        <strain evidence="2 3">DSM 24194</strain>
    </source>
</reference>
<name>A0A839Z4F0_9SPHN</name>
<dbReference type="RefSeq" id="WP_265569288.1">
    <property type="nucleotide sequence ID" value="NZ_JACICF010000002.1"/>
</dbReference>
<evidence type="ECO:0000313" key="3">
    <source>
        <dbReference type="Proteomes" id="UP000578569"/>
    </source>
</evidence>
<keyword evidence="1" id="KW-0472">Membrane</keyword>
<protein>
    <recommendedName>
        <fullName evidence="4">Cytochrome C oxidase assembly protein</fullName>
    </recommendedName>
</protein>
<sequence>MNEQDEIKRRQKERSRLTAILLLLFVALVFGITIAKMGLAS</sequence>
<keyword evidence="1" id="KW-1133">Transmembrane helix</keyword>
<dbReference type="EMBL" id="JACICF010000002">
    <property type="protein sequence ID" value="MBB3764977.1"/>
    <property type="molecule type" value="Genomic_DNA"/>
</dbReference>
<feature type="transmembrane region" description="Helical" evidence="1">
    <location>
        <begin position="20"/>
        <end position="39"/>
    </location>
</feature>
<dbReference type="Proteomes" id="UP000578569">
    <property type="component" value="Unassembled WGS sequence"/>
</dbReference>
<evidence type="ECO:0008006" key="4">
    <source>
        <dbReference type="Google" id="ProtNLM"/>
    </source>
</evidence>
<keyword evidence="1" id="KW-0812">Transmembrane</keyword>
<comment type="caution">
    <text evidence="2">The sequence shown here is derived from an EMBL/GenBank/DDBJ whole genome shotgun (WGS) entry which is preliminary data.</text>
</comment>
<organism evidence="2 3">
    <name type="scientific">Sphingomicrobium lutaoense</name>
    <dbReference type="NCBI Taxonomy" id="515949"/>
    <lineage>
        <taxon>Bacteria</taxon>
        <taxon>Pseudomonadati</taxon>
        <taxon>Pseudomonadota</taxon>
        <taxon>Alphaproteobacteria</taxon>
        <taxon>Sphingomonadales</taxon>
        <taxon>Sphingomonadaceae</taxon>
        <taxon>Sphingomicrobium</taxon>
    </lineage>
</organism>
<gene>
    <name evidence="2" type="ORF">FHS50_002039</name>
</gene>
<evidence type="ECO:0000313" key="2">
    <source>
        <dbReference type="EMBL" id="MBB3764977.1"/>
    </source>
</evidence>